<dbReference type="InterPro" id="IPR006143">
    <property type="entry name" value="RND_pump_MFP"/>
</dbReference>
<comment type="similarity">
    <text evidence="1">Belongs to the membrane fusion protein (MFP) (TC 8.A.1) family.</text>
</comment>
<feature type="domain" description="CusB-like beta-barrel" evidence="2">
    <location>
        <begin position="196"/>
        <end position="267"/>
    </location>
</feature>
<gene>
    <name evidence="4" type="ORF">SAMN05444280_1632</name>
</gene>
<dbReference type="Proteomes" id="UP000184050">
    <property type="component" value="Unassembled WGS sequence"/>
</dbReference>
<evidence type="ECO:0000256" key="1">
    <source>
        <dbReference type="ARBA" id="ARBA00009477"/>
    </source>
</evidence>
<dbReference type="EMBL" id="FQZE01000063">
    <property type="protein sequence ID" value="SHK08524.1"/>
    <property type="molecule type" value="Genomic_DNA"/>
</dbReference>
<dbReference type="Gene3D" id="1.10.287.470">
    <property type="entry name" value="Helix hairpin bin"/>
    <property type="match status" value="1"/>
</dbReference>
<evidence type="ECO:0000259" key="3">
    <source>
        <dbReference type="Pfam" id="PF25989"/>
    </source>
</evidence>
<dbReference type="SUPFAM" id="SSF111369">
    <property type="entry name" value="HlyD-like secretion proteins"/>
    <property type="match status" value="1"/>
</dbReference>
<dbReference type="GO" id="GO:0015562">
    <property type="term" value="F:efflux transmembrane transporter activity"/>
    <property type="evidence" value="ECO:0007669"/>
    <property type="project" value="TreeGrafter"/>
</dbReference>
<dbReference type="Pfam" id="PF25989">
    <property type="entry name" value="YknX_C"/>
    <property type="match status" value="1"/>
</dbReference>
<sequence length="344" mass="38051">MNRLTNFAAITILLLAGCQQKEEVKTVENKPVAVKTTHVVKKNYAPELSLTGTFCAFKEANLGTALPGKVEKIFYPKGARVNKGELLVQLSEEMLIQAQIEHDAIQTDFEKIARLKEKGSVTEQDYDHLKAKLDASEAKVKMLRKNTEIRAPFSGVIADYLVQEGENYLFSPNLEAGYSFTSGIVSLMQINRLIFKADINEKDLKKIKRGMHATIYTDVYPGKKFEATVSFIEPALNMLTHSATIELSVNNGNQILKPGMFGKAQLKLPEDSARFVPQQAVVQQPGTGNNYVFAVKNNTAERHNVNLVKIIGEEAIIDGLAEGTEIIVTGKNKVQEGQELAIKN</sequence>
<dbReference type="PANTHER" id="PTHR30469:SF15">
    <property type="entry name" value="HLYD FAMILY OF SECRETION PROTEINS"/>
    <property type="match status" value="1"/>
</dbReference>
<dbReference type="STRING" id="1168035.SAMN05444280_1632"/>
<dbReference type="AlphaFoldDB" id="A0A1M6PKR8"/>
<dbReference type="PANTHER" id="PTHR30469">
    <property type="entry name" value="MULTIDRUG RESISTANCE PROTEIN MDTA"/>
    <property type="match status" value="1"/>
</dbReference>
<dbReference type="Gene3D" id="2.40.30.170">
    <property type="match status" value="1"/>
</dbReference>
<dbReference type="Gene3D" id="2.40.420.20">
    <property type="match status" value="1"/>
</dbReference>
<dbReference type="OrthoDB" id="9798190at2"/>
<dbReference type="FunFam" id="2.40.30.170:FF:000010">
    <property type="entry name" value="Efflux RND transporter periplasmic adaptor subunit"/>
    <property type="match status" value="1"/>
</dbReference>
<reference evidence="4 5" key="1">
    <citation type="submission" date="2016-11" db="EMBL/GenBank/DDBJ databases">
        <authorList>
            <person name="Jaros S."/>
            <person name="Januszkiewicz K."/>
            <person name="Wedrychowicz H."/>
        </authorList>
    </citation>
    <scope>NUCLEOTIDE SEQUENCE [LARGE SCALE GENOMIC DNA]</scope>
    <source>
        <strain evidence="4 5">DSM 27063</strain>
    </source>
</reference>
<evidence type="ECO:0000313" key="4">
    <source>
        <dbReference type="EMBL" id="SHK08524.1"/>
    </source>
</evidence>
<dbReference type="InterPro" id="IPR058637">
    <property type="entry name" value="YknX-like_C"/>
</dbReference>
<keyword evidence="5" id="KW-1185">Reference proteome</keyword>
<dbReference type="Pfam" id="PF25954">
    <property type="entry name" value="Beta-barrel_RND_2"/>
    <property type="match status" value="1"/>
</dbReference>
<accession>A0A1M6PKR8</accession>
<organism evidence="4 5">
    <name type="scientific">Tangfeifania diversioriginum</name>
    <dbReference type="NCBI Taxonomy" id="1168035"/>
    <lineage>
        <taxon>Bacteria</taxon>
        <taxon>Pseudomonadati</taxon>
        <taxon>Bacteroidota</taxon>
        <taxon>Bacteroidia</taxon>
        <taxon>Marinilabiliales</taxon>
        <taxon>Prolixibacteraceae</taxon>
        <taxon>Tangfeifania</taxon>
    </lineage>
</organism>
<feature type="domain" description="YknX-like C-terminal permuted SH3-like" evidence="3">
    <location>
        <begin position="276"/>
        <end position="340"/>
    </location>
</feature>
<dbReference type="PROSITE" id="PS51257">
    <property type="entry name" value="PROKAR_LIPOPROTEIN"/>
    <property type="match status" value="1"/>
</dbReference>
<dbReference type="NCBIfam" id="TIGR01730">
    <property type="entry name" value="RND_mfp"/>
    <property type="match status" value="1"/>
</dbReference>
<name>A0A1M6PKR8_9BACT</name>
<dbReference type="InterPro" id="IPR058792">
    <property type="entry name" value="Beta-barrel_RND_2"/>
</dbReference>
<protein>
    <submittedName>
        <fullName evidence="4">Membrane fusion protein, multidrug efflux system</fullName>
    </submittedName>
</protein>
<dbReference type="Gene3D" id="2.40.50.100">
    <property type="match status" value="1"/>
</dbReference>
<proteinExistence type="inferred from homology"/>
<dbReference type="RefSeq" id="WP_073174109.1">
    <property type="nucleotide sequence ID" value="NZ_FQZE01000063.1"/>
</dbReference>
<evidence type="ECO:0000259" key="2">
    <source>
        <dbReference type="Pfam" id="PF25954"/>
    </source>
</evidence>
<evidence type="ECO:0000313" key="5">
    <source>
        <dbReference type="Proteomes" id="UP000184050"/>
    </source>
</evidence>
<dbReference type="GO" id="GO:1990281">
    <property type="term" value="C:efflux pump complex"/>
    <property type="evidence" value="ECO:0007669"/>
    <property type="project" value="TreeGrafter"/>
</dbReference>